<organism evidence="3 4">
    <name type="scientific">Intestinibaculum porci</name>
    <dbReference type="NCBI Taxonomy" id="2487118"/>
    <lineage>
        <taxon>Bacteria</taxon>
        <taxon>Bacillati</taxon>
        <taxon>Bacillota</taxon>
        <taxon>Erysipelotrichia</taxon>
        <taxon>Erysipelotrichales</taxon>
        <taxon>Erysipelotrichaceae</taxon>
        <taxon>Intestinibaculum</taxon>
    </lineage>
</organism>
<keyword evidence="4" id="KW-1185">Reference proteome</keyword>
<dbReference type="Gene3D" id="3.20.20.80">
    <property type="entry name" value="Glycosidases"/>
    <property type="match status" value="1"/>
</dbReference>
<dbReference type="SUPFAM" id="SSF51445">
    <property type="entry name" value="(Trans)glycosidases"/>
    <property type="match status" value="1"/>
</dbReference>
<evidence type="ECO:0000313" key="3">
    <source>
        <dbReference type="EMBL" id="BBH27326.1"/>
    </source>
</evidence>
<gene>
    <name evidence="3" type="ORF">SG0102_22600</name>
</gene>
<dbReference type="EMBL" id="AP019309">
    <property type="protein sequence ID" value="BBH27326.1"/>
    <property type="molecule type" value="Genomic_DNA"/>
</dbReference>
<dbReference type="InterPro" id="IPR043780">
    <property type="entry name" value="DUF5722"/>
</dbReference>
<dbReference type="InterPro" id="IPR017853">
    <property type="entry name" value="GH"/>
</dbReference>
<evidence type="ECO:0000259" key="2">
    <source>
        <dbReference type="Pfam" id="PF18989"/>
    </source>
</evidence>
<name>A0A3G9J9T4_9FIRM</name>
<evidence type="ECO:0000256" key="1">
    <source>
        <dbReference type="SAM" id="SignalP"/>
    </source>
</evidence>
<keyword evidence="1" id="KW-0732">Signal</keyword>
<feature type="chain" id="PRO_5038448139" description="DUF5722 domain-containing protein" evidence="1">
    <location>
        <begin position="27"/>
        <end position="577"/>
    </location>
</feature>
<feature type="signal peptide" evidence="1">
    <location>
        <begin position="1"/>
        <end position="26"/>
    </location>
</feature>
<dbReference type="OrthoDB" id="175224at2"/>
<feature type="domain" description="DUF5722" evidence="2">
    <location>
        <begin position="141"/>
        <end position="535"/>
    </location>
</feature>
<evidence type="ECO:0000313" key="4">
    <source>
        <dbReference type="Proteomes" id="UP000268059"/>
    </source>
</evidence>
<reference evidence="3 4" key="1">
    <citation type="submission" date="2018-11" db="EMBL/GenBank/DDBJ databases">
        <title>Novel Erysipelotrichaceae bacterium isolated from small intestine of a swine.</title>
        <authorList>
            <person name="Kim J.S."/>
            <person name="Choe H."/>
            <person name="Lee Y.R."/>
            <person name="Kim K.M."/>
            <person name="Park D.S."/>
        </authorList>
    </citation>
    <scope>NUCLEOTIDE SEQUENCE [LARGE SCALE GENOMIC DNA]</scope>
    <source>
        <strain evidence="3 4">SG0102</strain>
    </source>
</reference>
<dbReference type="Proteomes" id="UP000268059">
    <property type="component" value="Chromosome"/>
</dbReference>
<protein>
    <recommendedName>
        <fullName evidence="2">DUF5722 domain-containing protein</fullName>
    </recommendedName>
</protein>
<dbReference type="RefSeq" id="WP_125120065.1">
    <property type="nucleotide sequence ID" value="NZ_AP019309.1"/>
</dbReference>
<dbReference type="Pfam" id="PF18989">
    <property type="entry name" value="DUF5722"/>
    <property type="match status" value="1"/>
</dbReference>
<sequence>MKKKIILAGLLSMSMMATVSTSQSYAKAKATTGLSVSAGADIISIKVTKPTSSGHLYAYNANEYPNGDKMRGISTNVLEKGVDLGSITKGKSQTLSWERYGNDGRDHLYNKYYILSGNKIVKGPIYATSVAAKYGKVGYTQKSIKGIYTEDDLSKATYASDLKATSITYNLGLQNLIYSQDSGTAPSDAISFESNGQTYYFNKSVVDEYDQKIQDANRRGMNVIAVLIPWVESNANYPAELRYNSSASKTTWGTNTSNGKGRDYYIAMVEFLANRYSQSKAQGQISTYVIGNEIDFTHYFYSTSNFNKYMEEYARSLRLSNLAIKKYASNANVAVPFTHYWAKSAGQVYKECPSPSFAPKKMLDWLAKYTNARGAFDWAIAPHPYGVINTKSNQAYYDTKTGAINGNYKTSKELTFTNFEILDQYLSTSALKYKGKQRSVYLTESGASSGNMKATARFNEQAASLIQAYYKVANLKFVKSYNYYRLQDNEEEAKNSLTCGLLKPNGSKKPVYNIYKAIDTKSSNSKTKKYLKYVSYYKNGKTKVSGKKLKSWKDAMGVYKTKVNWNKKWKWSNIYRK</sequence>
<accession>A0A3G9J9T4</accession>
<dbReference type="KEGG" id="ebm:SG0102_22600"/>
<proteinExistence type="predicted"/>
<dbReference type="InParanoid" id="A0A3G9J9T4"/>
<dbReference type="AlphaFoldDB" id="A0A3G9J9T4"/>